<evidence type="ECO:0000256" key="2">
    <source>
        <dbReference type="ARBA" id="ARBA00023125"/>
    </source>
</evidence>
<gene>
    <name evidence="5" type="primary">kdgR</name>
    <name evidence="5" type="ORF">ROA7745_04000</name>
</gene>
<dbReference type="SUPFAM" id="SSF55781">
    <property type="entry name" value="GAF domain-like"/>
    <property type="match status" value="1"/>
</dbReference>
<evidence type="ECO:0000313" key="5">
    <source>
        <dbReference type="EMBL" id="SMC14135.1"/>
    </source>
</evidence>
<protein>
    <submittedName>
        <fullName evidence="5">Transcriptional regulator KdgR</fullName>
    </submittedName>
</protein>
<organism evidence="5 6">
    <name type="scientific">Roseovarius aestuarii</name>
    <dbReference type="NCBI Taxonomy" id="475083"/>
    <lineage>
        <taxon>Bacteria</taxon>
        <taxon>Pseudomonadati</taxon>
        <taxon>Pseudomonadota</taxon>
        <taxon>Alphaproteobacteria</taxon>
        <taxon>Rhodobacterales</taxon>
        <taxon>Roseobacteraceae</taxon>
        <taxon>Roseovarius</taxon>
    </lineage>
</organism>
<dbReference type="PROSITE" id="PS51078">
    <property type="entry name" value="ICLR_ED"/>
    <property type="match status" value="1"/>
</dbReference>
<dbReference type="OrthoDB" id="6057486at2"/>
<evidence type="ECO:0000256" key="1">
    <source>
        <dbReference type="ARBA" id="ARBA00023015"/>
    </source>
</evidence>
<dbReference type="AlphaFoldDB" id="A0A1X7BXA0"/>
<dbReference type="InterPro" id="IPR005471">
    <property type="entry name" value="Tscrpt_reg_IclR_N"/>
</dbReference>
<keyword evidence="1" id="KW-0805">Transcription regulation</keyword>
<dbReference type="InterPro" id="IPR036388">
    <property type="entry name" value="WH-like_DNA-bd_sf"/>
</dbReference>
<keyword evidence="3" id="KW-0804">Transcription</keyword>
<dbReference type="Gene3D" id="3.30.450.40">
    <property type="match status" value="1"/>
</dbReference>
<dbReference type="Proteomes" id="UP000193224">
    <property type="component" value="Unassembled WGS sequence"/>
</dbReference>
<dbReference type="GO" id="GO:0003677">
    <property type="term" value="F:DNA binding"/>
    <property type="evidence" value="ECO:0007669"/>
    <property type="project" value="UniProtKB-KW"/>
</dbReference>
<dbReference type="PANTHER" id="PTHR30136:SF35">
    <property type="entry name" value="HTH-TYPE TRANSCRIPTIONAL REGULATOR RV1719"/>
    <property type="match status" value="1"/>
</dbReference>
<evidence type="ECO:0000259" key="4">
    <source>
        <dbReference type="PROSITE" id="PS51078"/>
    </source>
</evidence>
<dbReference type="GO" id="GO:0003700">
    <property type="term" value="F:DNA-binding transcription factor activity"/>
    <property type="evidence" value="ECO:0007669"/>
    <property type="project" value="TreeGrafter"/>
</dbReference>
<dbReference type="RefSeq" id="WP_085802050.1">
    <property type="nucleotide sequence ID" value="NZ_FWXB01000021.1"/>
</dbReference>
<evidence type="ECO:0000313" key="6">
    <source>
        <dbReference type="Proteomes" id="UP000193224"/>
    </source>
</evidence>
<dbReference type="Pfam" id="PF09339">
    <property type="entry name" value="HTH_IclR"/>
    <property type="match status" value="1"/>
</dbReference>
<dbReference type="Gene3D" id="1.10.10.10">
    <property type="entry name" value="Winged helix-like DNA-binding domain superfamily/Winged helix DNA-binding domain"/>
    <property type="match status" value="1"/>
</dbReference>
<keyword evidence="6" id="KW-1185">Reference proteome</keyword>
<dbReference type="SUPFAM" id="SSF46785">
    <property type="entry name" value="Winged helix' DNA-binding domain"/>
    <property type="match status" value="1"/>
</dbReference>
<keyword evidence="2" id="KW-0238">DNA-binding</keyword>
<dbReference type="InterPro" id="IPR014757">
    <property type="entry name" value="Tscrpt_reg_IclR_C"/>
</dbReference>
<dbReference type="InterPro" id="IPR029016">
    <property type="entry name" value="GAF-like_dom_sf"/>
</dbReference>
<dbReference type="GO" id="GO:0045892">
    <property type="term" value="P:negative regulation of DNA-templated transcription"/>
    <property type="evidence" value="ECO:0007669"/>
    <property type="project" value="TreeGrafter"/>
</dbReference>
<reference evidence="5 6" key="1">
    <citation type="submission" date="2017-03" db="EMBL/GenBank/DDBJ databases">
        <authorList>
            <person name="Afonso C.L."/>
            <person name="Miller P.J."/>
            <person name="Scott M.A."/>
            <person name="Spackman E."/>
            <person name="Goraichik I."/>
            <person name="Dimitrov K.M."/>
            <person name="Suarez D.L."/>
            <person name="Swayne D.E."/>
        </authorList>
    </citation>
    <scope>NUCLEOTIDE SEQUENCE [LARGE SCALE GENOMIC DNA]</scope>
    <source>
        <strain evidence="5 6">CECT 7745</strain>
    </source>
</reference>
<dbReference type="InterPro" id="IPR036390">
    <property type="entry name" value="WH_DNA-bd_sf"/>
</dbReference>
<accession>A0A1X7BXA0</accession>
<dbReference type="EMBL" id="FWXB01000021">
    <property type="protein sequence ID" value="SMC14135.1"/>
    <property type="molecule type" value="Genomic_DNA"/>
</dbReference>
<feature type="domain" description="IclR-ED" evidence="4">
    <location>
        <begin position="70"/>
        <end position="251"/>
    </location>
</feature>
<name>A0A1X7BXA0_9RHOB</name>
<proteinExistence type="predicted"/>
<dbReference type="Pfam" id="PF01614">
    <property type="entry name" value="IclR_C"/>
    <property type="match status" value="1"/>
</dbReference>
<sequence>MTAERKSRNSPRRILEIIEAICLNPEAATASRLSQSLEIPAPTIYRWLDALSEERFIAATASGHYVPGERFRDLILNSLQYEPGVTERRSLLRSLSEQLNETVSLSIPHGTKLIYFDRLESHWPFQVNLKVGAPLPLHCCASGKLYLSTLKPKAALGIFERISDKPSARNTITDPRAFADELADIRHRGYALDKEEWFDDMVGAAVPIYAASGTLIASLSTHALTTRKSIHDLKQEIPLMFATAEKLKACL</sequence>
<dbReference type="PANTHER" id="PTHR30136">
    <property type="entry name" value="HELIX-TURN-HELIX TRANSCRIPTIONAL REGULATOR, ICLR FAMILY"/>
    <property type="match status" value="1"/>
</dbReference>
<dbReference type="InterPro" id="IPR050707">
    <property type="entry name" value="HTH_MetabolicPath_Reg"/>
</dbReference>
<evidence type="ECO:0000256" key="3">
    <source>
        <dbReference type="ARBA" id="ARBA00023163"/>
    </source>
</evidence>